<dbReference type="AlphaFoldDB" id="A0A1Y1VRU2"/>
<comment type="caution">
    <text evidence="13">The sequence shown here is derived from an EMBL/GenBank/DDBJ whole genome shotgun (WGS) entry which is preliminary data.</text>
</comment>
<keyword evidence="3" id="KW-0813">Transport</keyword>
<evidence type="ECO:0000313" key="15">
    <source>
        <dbReference type="Proteomes" id="UP000193498"/>
    </source>
</evidence>
<feature type="binding site" description="axial binding residue" evidence="11">
    <location>
        <position position="142"/>
    </location>
    <ligand>
        <name>heme b</name>
        <dbReference type="ChEBI" id="CHEBI:60344"/>
        <note>ligand shared with SDHC</note>
    </ligand>
    <ligandPart>
        <name>Fe</name>
        <dbReference type="ChEBI" id="CHEBI:18248"/>
    </ligandPart>
</feature>
<dbReference type="InParanoid" id="A0A1Y1VRU2"/>
<reference evidence="13 15" key="1">
    <citation type="submission" date="2016-07" db="EMBL/GenBank/DDBJ databases">
        <title>Pervasive Adenine N6-methylation of Active Genes in Fungi.</title>
        <authorList>
            <consortium name="DOE Joint Genome Institute"/>
            <person name="Mondo S.J."/>
            <person name="Dannebaum R.O."/>
            <person name="Kuo R.C."/>
            <person name="Labutti K."/>
            <person name="Haridas S."/>
            <person name="Kuo A."/>
            <person name="Salamov A."/>
            <person name="Ahrendt S.R."/>
            <person name="Lipzen A."/>
            <person name="Sullivan W."/>
            <person name="Andreopoulos W.B."/>
            <person name="Clum A."/>
            <person name="Lindquist E."/>
            <person name="Daum C."/>
            <person name="Ramamoorthy G.K."/>
            <person name="Gryganskyi A."/>
            <person name="Culley D."/>
            <person name="Magnuson J.K."/>
            <person name="James T.Y."/>
            <person name="O'Malley M.A."/>
            <person name="Stajich J.E."/>
            <person name="Spatafora J.W."/>
            <person name="Visel A."/>
            <person name="Grigoriev I.V."/>
        </authorList>
    </citation>
    <scope>NUCLEOTIDE SEQUENCE [LARGE SCALE GENOMIC DNA]</scope>
    <source>
        <strain evidence="13 15">CBS 931.73</strain>
    </source>
</reference>
<evidence type="ECO:0000256" key="1">
    <source>
        <dbReference type="ARBA" id="ARBA00004448"/>
    </source>
</evidence>
<comment type="subcellular location">
    <subcellularLocation>
        <location evidence="1 12">Mitochondrion inner membrane</location>
        <topology evidence="1 12">Multi-pass membrane protein</topology>
    </subcellularLocation>
</comment>
<dbReference type="EMBL" id="MCFE01001246">
    <property type="protein sequence ID" value="ORX64000.1"/>
    <property type="molecule type" value="Genomic_DNA"/>
</dbReference>
<dbReference type="GO" id="GO:0020037">
    <property type="term" value="F:heme binding"/>
    <property type="evidence" value="ECO:0007669"/>
    <property type="project" value="TreeGrafter"/>
</dbReference>
<evidence type="ECO:0000256" key="12">
    <source>
        <dbReference type="RuleBase" id="RU364031"/>
    </source>
</evidence>
<evidence type="ECO:0000313" key="14">
    <source>
        <dbReference type="EMBL" id="ORY04061.1"/>
    </source>
</evidence>
<dbReference type="Pfam" id="PF05328">
    <property type="entry name" value="CybS"/>
    <property type="match status" value="1"/>
</dbReference>
<dbReference type="FunCoup" id="A0A1Y1VRU2">
    <property type="interactions" value="372"/>
</dbReference>
<keyword evidence="6 12" id="KW-0809">Transit peptide</keyword>
<keyword evidence="4" id="KW-0812">Transmembrane</keyword>
<dbReference type="InterPro" id="IPR034804">
    <property type="entry name" value="SQR/QFR_C/D"/>
</dbReference>
<dbReference type="Gene3D" id="1.20.1300.10">
    <property type="entry name" value="Fumarate reductase/succinate dehydrogenase, transmembrane subunit"/>
    <property type="match status" value="1"/>
</dbReference>
<keyword evidence="8 12" id="KW-0496">Mitochondrion</keyword>
<evidence type="ECO:0000256" key="7">
    <source>
        <dbReference type="ARBA" id="ARBA00022989"/>
    </source>
</evidence>
<dbReference type="GO" id="GO:0048039">
    <property type="term" value="F:ubiquinone binding"/>
    <property type="evidence" value="ECO:0007669"/>
    <property type="project" value="TreeGrafter"/>
</dbReference>
<keyword evidence="11" id="KW-0479">Metal-binding</keyword>
<dbReference type="STRING" id="1314790.A0A1Y1VRU2"/>
<evidence type="ECO:0000256" key="2">
    <source>
        <dbReference type="ARBA" id="ARBA00007294"/>
    </source>
</evidence>
<dbReference type="OrthoDB" id="18577at2759"/>
<dbReference type="EMBL" id="MCFE01000039">
    <property type="protein sequence ID" value="ORY04061.1"/>
    <property type="molecule type" value="Genomic_DNA"/>
</dbReference>
<keyword evidence="15" id="KW-1185">Reference proteome</keyword>
<organism evidence="13 15">
    <name type="scientific">Basidiobolus meristosporus CBS 931.73</name>
    <dbReference type="NCBI Taxonomy" id="1314790"/>
    <lineage>
        <taxon>Eukaryota</taxon>
        <taxon>Fungi</taxon>
        <taxon>Fungi incertae sedis</taxon>
        <taxon>Zoopagomycota</taxon>
        <taxon>Entomophthoromycotina</taxon>
        <taxon>Basidiobolomycetes</taxon>
        <taxon>Basidiobolales</taxon>
        <taxon>Basidiobolaceae</taxon>
        <taxon>Basidiobolus</taxon>
    </lineage>
</organism>
<keyword evidence="9 12" id="KW-0472">Membrane</keyword>
<dbReference type="CDD" id="cd03496">
    <property type="entry name" value="SQR_TypeC_CybS"/>
    <property type="match status" value="1"/>
</dbReference>
<evidence type="ECO:0000313" key="13">
    <source>
        <dbReference type="EMBL" id="ORX64000.1"/>
    </source>
</evidence>
<dbReference type="GO" id="GO:0006121">
    <property type="term" value="P:mitochondrial electron transport, succinate to ubiquinone"/>
    <property type="evidence" value="ECO:0007669"/>
    <property type="project" value="TreeGrafter"/>
</dbReference>
<protein>
    <recommendedName>
        <fullName evidence="12">Succinate dehydrogenase [ubiquinone] cytochrome b small subunit</fullName>
    </recommendedName>
</protein>
<dbReference type="PANTHER" id="PTHR13337">
    <property type="entry name" value="SUCCINATE DEHYDROGENASE"/>
    <property type="match status" value="1"/>
</dbReference>
<name>A0A1Y1VRU2_9FUNG</name>
<evidence type="ECO:0000256" key="10">
    <source>
        <dbReference type="PIRSR" id="PIRSR607992-1"/>
    </source>
</evidence>
<dbReference type="Proteomes" id="UP000193498">
    <property type="component" value="Unassembled WGS sequence"/>
</dbReference>
<keyword evidence="5 12" id="KW-0999">Mitochondrion inner membrane</keyword>
<dbReference type="GO" id="GO:0005743">
    <property type="term" value="C:mitochondrial inner membrane"/>
    <property type="evidence" value="ECO:0007669"/>
    <property type="project" value="UniProtKB-SubCell"/>
</dbReference>
<evidence type="ECO:0000256" key="11">
    <source>
        <dbReference type="PIRSR" id="PIRSR607992-2"/>
    </source>
</evidence>
<dbReference type="PANTHER" id="PTHR13337:SF2">
    <property type="entry name" value="SUCCINATE DEHYDROGENASE [UBIQUINONE] CYTOCHROME B SMALL SUBUNIT, MITOCHONDRIAL"/>
    <property type="match status" value="1"/>
</dbReference>
<proteinExistence type="inferred from homology"/>
<dbReference type="InterPro" id="IPR007992">
    <property type="entry name" value="CybS"/>
</dbReference>
<keyword evidence="7" id="KW-1133">Transmembrane helix</keyword>
<accession>A0A1Y1VRU2</accession>
<gene>
    <name evidence="14" type="ORF">K493DRAFT_253703</name>
    <name evidence="13" type="ORF">K493DRAFT_294763</name>
</gene>
<sequence>MSVRRLLGCQALRSVRVTGTQPSLYKLAPFHTARSLWNEKKPTEEVKVVADAAKAVTESKQASVTEATNTDSSNEPVEFVKPVPYKNADGITVYPPDYLHGSFHWVFERAVSISLLPLLTYPCAFGSHPMVDFALGFILPIHCHMGFGAMIQDYFPKRKFPRANRASVIGLRLATAGAMYGCYELNTNDIGLTETVIKLWTA</sequence>
<evidence type="ECO:0000256" key="9">
    <source>
        <dbReference type="ARBA" id="ARBA00023136"/>
    </source>
</evidence>
<dbReference type="GO" id="GO:0006099">
    <property type="term" value="P:tricarboxylic acid cycle"/>
    <property type="evidence" value="ECO:0007669"/>
    <property type="project" value="TreeGrafter"/>
</dbReference>
<evidence type="ECO:0000256" key="5">
    <source>
        <dbReference type="ARBA" id="ARBA00022792"/>
    </source>
</evidence>
<evidence type="ECO:0000256" key="8">
    <source>
        <dbReference type="ARBA" id="ARBA00023128"/>
    </source>
</evidence>
<evidence type="ECO:0000256" key="3">
    <source>
        <dbReference type="ARBA" id="ARBA00022448"/>
    </source>
</evidence>
<comment type="similarity">
    <text evidence="2 12">Belongs to the CybS family.</text>
</comment>
<keyword evidence="11" id="KW-0408">Iron</keyword>
<evidence type="ECO:0000256" key="6">
    <source>
        <dbReference type="ARBA" id="ARBA00022946"/>
    </source>
</evidence>
<feature type="binding site" evidence="10">
    <location>
        <position position="154"/>
    </location>
    <ligand>
        <name>a ubiquinone</name>
        <dbReference type="ChEBI" id="CHEBI:16389"/>
        <note>ligand shared with IP/SDHB</note>
    </ligand>
</feature>
<evidence type="ECO:0000256" key="4">
    <source>
        <dbReference type="ARBA" id="ARBA00022692"/>
    </source>
</evidence>
<dbReference type="GO" id="GO:0046872">
    <property type="term" value="F:metal ion binding"/>
    <property type="evidence" value="ECO:0007669"/>
    <property type="project" value="UniProtKB-KW"/>
</dbReference>